<evidence type="ECO:0000259" key="2">
    <source>
        <dbReference type="Pfam" id="PF07944"/>
    </source>
</evidence>
<feature type="domain" description="Non-reducing end beta-L-arabinofuranosidase-like GH127 C-terminal" evidence="3">
    <location>
        <begin position="640"/>
        <end position="751"/>
    </location>
</feature>
<name>W3VIW6_MOEAP</name>
<dbReference type="HOGENOM" id="CLU_013148_3_0_1"/>
<evidence type="ECO:0008006" key="6">
    <source>
        <dbReference type="Google" id="ProtNLM"/>
    </source>
</evidence>
<dbReference type="InterPro" id="IPR008928">
    <property type="entry name" value="6-hairpin_glycosidase_sf"/>
</dbReference>
<proteinExistence type="predicted"/>
<dbReference type="PANTHER" id="PTHR43465">
    <property type="entry name" value="DUF1680 DOMAIN PROTEIN (AFU_ORTHOLOGUE AFUA_1G08910)"/>
    <property type="match status" value="1"/>
</dbReference>
<dbReference type="GO" id="GO:0005975">
    <property type="term" value="P:carbohydrate metabolic process"/>
    <property type="evidence" value="ECO:0007669"/>
    <property type="project" value="InterPro"/>
</dbReference>
<reference evidence="4 5" key="1">
    <citation type="journal article" date="2014" name="Genome Announc.">
        <title>Genome sequence of the basidiomycetous fungus Pseudozyma aphidis DSM70725, an efficient producer of biosurfactant mannosylerythritol lipids.</title>
        <authorList>
            <person name="Lorenz S."/>
            <person name="Guenther M."/>
            <person name="Grumaz C."/>
            <person name="Rupp S."/>
            <person name="Zibek S."/>
            <person name="Sohn K."/>
        </authorList>
    </citation>
    <scope>NUCLEOTIDE SEQUENCE [LARGE SCALE GENOMIC DNA]</scope>
    <source>
        <strain evidence="5">ATCC 32657 / CBS 517.83 / DSM 70725 / JCM 10318 / NBRC 10182 / NRRL Y-7954 / St-0401</strain>
    </source>
</reference>
<dbReference type="AlphaFoldDB" id="W3VIW6"/>
<dbReference type="SUPFAM" id="SSF48208">
    <property type="entry name" value="Six-hairpin glycosidases"/>
    <property type="match status" value="1"/>
</dbReference>
<dbReference type="InterPro" id="IPR049049">
    <property type="entry name" value="Beta-AFase-like_GH127_C"/>
</dbReference>
<evidence type="ECO:0000256" key="1">
    <source>
        <dbReference type="SAM" id="MobiDB-lite"/>
    </source>
</evidence>
<evidence type="ECO:0000259" key="3">
    <source>
        <dbReference type="Pfam" id="PF20737"/>
    </source>
</evidence>
<sequence>MGGDICAQSFGSLPATRATGGSTIHGRANGACPAILAGPELPDGLPACRLAGRVDGAEIPGSSLMPTGRAASPPPGTSGKWQLPYPAELDGRAAYDSNMSGDYPQEKFVHASLEAGSFWEQWQTVARKVTLPVQLELLRKTGRYEAFNLQHIPYYDREPAIWPVPDHLFWESDVAKWIEGACYHLQSHPDPEIQSHVDHLANLIEKAQQPDGYLNIHFVVNTPDERWTNLRDLHELYNFGHLIEGALAHQAQCGSDQLIKVMLRFVDYCCTVFGNDPDKLAGYPGHPEVELALLRLYHRTRYAKCLELAAYFLTERGKDGGQFYKDEQAKRGEHKHTIPGMMPKPYSFWYMQAHKPIVEQDTIEGHSVRAMYLLTAVQDLVVTPDSTRFVSEQQIEQLSAAAMRLWKSMVLTKMYVTGGIGSIKQWEGFSIPYSLPLSTDEGGCYTETCAGIGALMLADRLLHEKLDGDVGDVAERVLYNSSITTGMSVDGRAFTYVNQLASSAEEPCERFDWFECACCPPNVMRTFGCLQGYFFGSLSSRTSDLVIHQIFAGSIDYLGNKVQMRTNYPHSGQVIILVEIIAPSATIWLRVPGWARSTYTFSGDAQLVDGYIAIQRPGEYELNLQLKPRLLFSHPDSGPSRVSLAYGPLIYCIEDIDNPWIDDLPEREHHFKHLCLDLPAESSQISVLEQDSDGIIKLRVAASGYTLRVDDAQGFASAFEQDKQPGFYEEAGKGRDLVFIPYFYRCNRKGTKGRMRTSLRVKP</sequence>
<dbReference type="InterPro" id="IPR049174">
    <property type="entry name" value="Beta-AFase-like"/>
</dbReference>
<dbReference type="PANTHER" id="PTHR43465:SF2">
    <property type="entry name" value="DUF1680 DOMAIN PROTEIN (AFU_ORTHOLOGUE AFUA_1G08910)"/>
    <property type="match status" value="1"/>
</dbReference>
<feature type="domain" description="Non-reducing end beta-L-arabinofuranosidase-like GH127 catalytic" evidence="2">
    <location>
        <begin position="117"/>
        <end position="527"/>
    </location>
</feature>
<dbReference type="EMBL" id="AWNI01000016">
    <property type="protein sequence ID" value="ETS61484.1"/>
    <property type="molecule type" value="Genomic_DNA"/>
</dbReference>
<accession>W3VIW6</accession>
<protein>
    <recommendedName>
        <fullName evidence="6">DUF1680 domain protein</fullName>
    </recommendedName>
</protein>
<evidence type="ECO:0000313" key="4">
    <source>
        <dbReference type="EMBL" id="ETS61484.1"/>
    </source>
</evidence>
<dbReference type="Pfam" id="PF20737">
    <property type="entry name" value="Glyco_hydro127C"/>
    <property type="match status" value="1"/>
</dbReference>
<feature type="region of interest" description="Disordered" evidence="1">
    <location>
        <begin position="59"/>
        <end position="79"/>
    </location>
</feature>
<dbReference type="OrthoDB" id="654211at2759"/>
<keyword evidence="5" id="KW-1185">Reference proteome</keyword>
<organism evidence="4 5">
    <name type="scientific">Moesziomyces aphidis</name>
    <name type="common">Pseudozyma aphidis</name>
    <dbReference type="NCBI Taxonomy" id="84754"/>
    <lineage>
        <taxon>Eukaryota</taxon>
        <taxon>Fungi</taxon>
        <taxon>Dikarya</taxon>
        <taxon>Basidiomycota</taxon>
        <taxon>Ustilaginomycotina</taxon>
        <taxon>Ustilaginomycetes</taxon>
        <taxon>Ustilaginales</taxon>
        <taxon>Ustilaginaceae</taxon>
        <taxon>Moesziomyces</taxon>
    </lineage>
</organism>
<dbReference type="Proteomes" id="UP000019462">
    <property type="component" value="Unassembled WGS sequence"/>
</dbReference>
<gene>
    <name evidence="4" type="ORF">PaG_04523</name>
</gene>
<dbReference type="InterPro" id="IPR012878">
    <property type="entry name" value="Beta-AFase-like_GH127_cat"/>
</dbReference>
<dbReference type="Pfam" id="PF07944">
    <property type="entry name" value="Beta-AFase-like_GH127_cat"/>
    <property type="match status" value="1"/>
</dbReference>
<comment type="caution">
    <text evidence="4">The sequence shown here is derived from an EMBL/GenBank/DDBJ whole genome shotgun (WGS) entry which is preliminary data.</text>
</comment>
<evidence type="ECO:0000313" key="5">
    <source>
        <dbReference type="Proteomes" id="UP000019462"/>
    </source>
</evidence>